<dbReference type="SMART" id="SM00487">
    <property type="entry name" value="DEXDc"/>
    <property type="match status" value="1"/>
</dbReference>
<evidence type="ECO:0000313" key="8">
    <source>
        <dbReference type="Proteomes" id="UP000676506"/>
    </source>
</evidence>
<dbReference type="Gene3D" id="3.40.50.300">
    <property type="entry name" value="P-loop containing nucleotide triphosphate hydrolases"/>
    <property type="match status" value="2"/>
</dbReference>
<dbReference type="InterPro" id="IPR049614">
    <property type="entry name" value="HrpB_DEXH"/>
</dbReference>
<dbReference type="NCBIfam" id="TIGR01970">
    <property type="entry name" value="DEAH_box_HrpB"/>
    <property type="match status" value="1"/>
</dbReference>
<keyword evidence="2" id="KW-0378">Hydrolase</keyword>
<dbReference type="PIRSF" id="PIRSF005496">
    <property type="entry name" value="ATP_hel_hrpB"/>
    <property type="match status" value="1"/>
</dbReference>
<dbReference type="Gene3D" id="1.20.120.1080">
    <property type="match status" value="1"/>
</dbReference>
<reference evidence="7 8" key="1">
    <citation type="submission" date="2021-03" db="EMBL/GenBank/DDBJ databases">
        <title>Genomic and phenotypic characterization of Chloracidobacterium isolates provides evidence for multiple species.</title>
        <authorList>
            <person name="Saini M.K."/>
            <person name="Costas A.M.G."/>
            <person name="Tank M."/>
            <person name="Bryant D.A."/>
        </authorList>
    </citation>
    <scope>NUCLEOTIDE SEQUENCE [LARGE SCALE GENOMIC DNA]</scope>
    <source>
        <strain evidence="7 8">BV2-C</strain>
    </source>
</reference>
<keyword evidence="1" id="KW-0547">Nucleotide-binding</keyword>
<dbReference type="EMBL" id="CP072648">
    <property type="protein sequence ID" value="QUW01964.1"/>
    <property type="molecule type" value="Genomic_DNA"/>
</dbReference>
<feature type="domain" description="Helicase ATP-binding" evidence="5">
    <location>
        <begin position="14"/>
        <end position="178"/>
    </location>
</feature>
<evidence type="ECO:0000256" key="1">
    <source>
        <dbReference type="ARBA" id="ARBA00022741"/>
    </source>
</evidence>
<evidence type="ECO:0000256" key="3">
    <source>
        <dbReference type="ARBA" id="ARBA00022806"/>
    </source>
</evidence>
<dbReference type="GO" id="GO:0004386">
    <property type="term" value="F:helicase activity"/>
    <property type="evidence" value="ECO:0007669"/>
    <property type="project" value="UniProtKB-KW"/>
</dbReference>
<proteinExistence type="predicted"/>
<dbReference type="SUPFAM" id="SSF52540">
    <property type="entry name" value="P-loop containing nucleoside triphosphate hydrolases"/>
    <property type="match status" value="1"/>
</dbReference>
<evidence type="ECO:0000256" key="2">
    <source>
        <dbReference type="ARBA" id="ARBA00022801"/>
    </source>
</evidence>
<dbReference type="SMART" id="SM00490">
    <property type="entry name" value="HELICc"/>
    <property type="match status" value="1"/>
</dbReference>
<evidence type="ECO:0000259" key="6">
    <source>
        <dbReference type="PROSITE" id="PS51194"/>
    </source>
</evidence>
<dbReference type="InterPro" id="IPR027417">
    <property type="entry name" value="P-loop_NTPase"/>
</dbReference>
<feature type="domain" description="Helicase C-terminal" evidence="6">
    <location>
        <begin position="204"/>
        <end position="369"/>
    </location>
</feature>
<dbReference type="CDD" id="cd18791">
    <property type="entry name" value="SF2_C_RHA"/>
    <property type="match status" value="1"/>
</dbReference>
<protein>
    <submittedName>
        <fullName evidence="7">ATP-dependent helicase HrpB</fullName>
    </submittedName>
</protein>
<accession>A0ABX8B8F1</accession>
<dbReference type="PANTHER" id="PTHR43519">
    <property type="entry name" value="ATP-DEPENDENT RNA HELICASE HRPB"/>
    <property type="match status" value="1"/>
</dbReference>
<dbReference type="CDD" id="cd17990">
    <property type="entry name" value="DEXHc_HrpB"/>
    <property type="match status" value="1"/>
</dbReference>
<dbReference type="PROSITE" id="PS51194">
    <property type="entry name" value="HELICASE_CTER"/>
    <property type="match status" value="1"/>
</dbReference>
<dbReference type="SMART" id="SM00847">
    <property type="entry name" value="HA2"/>
    <property type="match status" value="1"/>
</dbReference>
<dbReference type="PROSITE" id="PS51192">
    <property type="entry name" value="HELICASE_ATP_BIND_1"/>
    <property type="match status" value="1"/>
</dbReference>
<dbReference type="Pfam" id="PF00270">
    <property type="entry name" value="DEAD"/>
    <property type="match status" value="1"/>
</dbReference>
<dbReference type="InterPro" id="IPR007502">
    <property type="entry name" value="Helicase-assoc_dom"/>
</dbReference>
<dbReference type="Pfam" id="PF00271">
    <property type="entry name" value="Helicase_C"/>
    <property type="match status" value="1"/>
</dbReference>
<gene>
    <name evidence="7" type="primary">hrpB</name>
    <name evidence="7" type="ORF">J8C06_06175</name>
</gene>
<keyword evidence="4" id="KW-0067">ATP-binding</keyword>
<dbReference type="PANTHER" id="PTHR43519:SF1">
    <property type="entry name" value="ATP-DEPENDENT RNA HELICASE HRPB"/>
    <property type="match status" value="1"/>
</dbReference>
<evidence type="ECO:0000259" key="5">
    <source>
        <dbReference type="PROSITE" id="PS51192"/>
    </source>
</evidence>
<dbReference type="InterPro" id="IPR048333">
    <property type="entry name" value="HA2_WH"/>
</dbReference>
<evidence type="ECO:0000313" key="7">
    <source>
        <dbReference type="EMBL" id="QUW01964.1"/>
    </source>
</evidence>
<dbReference type="Pfam" id="PF04408">
    <property type="entry name" value="WHD_HA2"/>
    <property type="match status" value="1"/>
</dbReference>
<dbReference type="InterPro" id="IPR001650">
    <property type="entry name" value="Helicase_C-like"/>
</dbReference>
<name>A0ABX8B8F1_9BACT</name>
<keyword evidence="3 7" id="KW-0347">Helicase</keyword>
<sequence length="832" mass="90760">MSLLPIEAYLPTIVETLRAAGRLVLQAAPGAGKTTRAPAAFLEAGLAGAGDIVVVVPRRLAARMAARFVAQARGETVGQTIGYTVRFDDRTGPATRLRFVTDGLLTRRLLADPTLRGTGLVVIDEFHERHLSTDLALARIRQLQLQSRPDLKLVVMSATLDAERVAAFLDQAPVIAVPGRTFPVVIEHAPAESSAPLSHRVAAAVERFARETSDGDMLVFLPGMADIRAGLRACAPVAARHDLALHALHAALPAAEQDAATQPSARRKVVLATNVAESAITIENIAVVIDSGLVRRVEHSPWTGFPQATTGRVAQASAVQRAGRAGRTRPGHCLRLYTEADFNLRPAFETPEIHRTDLAEAVLELRAAGVHDWPAFPWFESPGEAALGLAEQVLHRLGALEGNALTPIGRAMLALPTTPRLARLIVEGKRYGIEAEACRVAALLGERDVRAAPTPQGGYGESDVLALLDTFETANDPATVARVRRAERQLVGLARRLPPLPRSDRPAQSDRDTLLERCLLVAFPDRVGRLRRRVEGEREMVLPSGGQARLAPSSVVTTAELALALDAETQADGTTLIRLASRIESDWLLELFFDAIEETDTHELRADGRIVRRRRLRYDGVLLEEQVLPTVEPETAARLLVEHLRADARQADAIGRALERLQARLAFVAAQVPEAGLKPFTDDAVWAAAATLCLGCRTVEEVRRVLLARGLAEHLLMQLTPAQRQQLDRLAPESLPFGRRRTSIVYPTDGQLPYVAAPIQDFFGLVETPRIAGGRMPLTLHLLAPNRRPIQVTTDLGGFWKRAYRELRPQLARRYPKHAFPEIGDDGQPRPR</sequence>
<dbReference type="InterPro" id="IPR011545">
    <property type="entry name" value="DEAD/DEAH_box_helicase_dom"/>
</dbReference>
<dbReference type="Pfam" id="PF08482">
    <property type="entry name" value="HrpB_C"/>
    <property type="match status" value="1"/>
</dbReference>
<dbReference type="Proteomes" id="UP000676506">
    <property type="component" value="Chromosome 1"/>
</dbReference>
<keyword evidence="8" id="KW-1185">Reference proteome</keyword>
<dbReference type="RefSeq" id="WP_211427855.1">
    <property type="nucleotide sequence ID" value="NZ_CP072648.1"/>
</dbReference>
<dbReference type="InterPro" id="IPR014001">
    <property type="entry name" value="Helicase_ATP-bd"/>
</dbReference>
<organism evidence="7 8">
    <name type="scientific">Chloracidobacterium validum</name>
    <dbReference type="NCBI Taxonomy" id="2821543"/>
    <lineage>
        <taxon>Bacteria</taxon>
        <taxon>Pseudomonadati</taxon>
        <taxon>Acidobacteriota</taxon>
        <taxon>Terriglobia</taxon>
        <taxon>Terriglobales</taxon>
        <taxon>Acidobacteriaceae</taxon>
        <taxon>Chloracidobacterium</taxon>
    </lineage>
</organism>
<dbReference type="InterPro" id="IPR010225">
    <property type="entry name" value="HrpB"/>
</dbReference>
<dbReference type="InterPro" id="IPR013689">
    <property type="entry name" value="RNA_helicase_ATP-dep_HrpB_C"/>
</dbReference>
<evidence type="ECO:0000256" key="4">
    <source>
        <dbReference type="ARBA" id="ARBA00022840"/>
    </source>
</evidence>